<accession>A0A9P7DK59</accession>
<comment type="caution">
    <text evidence="1">The sequence shown here is derived from an EMBL/GenBank/DDBJ whole genome shotgun (WGS) entry which is preliminary data.</text>
</comment>
<organism evidence="1 2">
    <name type="scientific">Suillus plorans</name>
    <dbReference type="NCBI Taxonomy" id="116603"/>
    <lineage>
        <taxon>Eukaryota</taxon>
        <taxon>Fungi</taxon>
        <taxon>Dikarya</taxon>
        <taxon>Basidiomycota</taxon>
        <taxon>Agaricomycotina</taxon>
        <taxon>Agaricomycetes</taxon>
        <taxon>Agaricomycetidae</taxon>
        <taxon>Boletales</taxon>
        <taxon>Suillineae</taxon>
        <taxon>Suillaceae</taxon>
        <taxon>Suillus</taxon>
    </lineage>
</organism>
<dbReference type="RefSeq" id="XP_041162175.1">
    <property type="nucleotide sequence ID" value="XM_041299980.1"/>
</dbReference>
<evidence type="ECO:0008006" key="3">
    <source>
        <dbReference type="Google" id="ProtNLM"/>
    </source>
</evidence>
<name>A0A9P7DK59_9AGAM</name>
<dbReference type="AlphaFoldDB" id="A0A9P7DK59"/>
<gene>
    <name evidence="1" type="ORF">HD556DRAFT_1306980</name>
</gene>
<sequence length="428" mass="47159">MSINNIIPGLVPILTFDIGDDLPLPTHEFLPNTRVVVYFPRDIYQLLEVSLGGPPNLINALLPSSVEVQLDNGASGVCYRGRISPQDPMIPPQFHENVYGPYQAPSGMDSSLEHGTAALGTDSSGFESTPHDLNNHAPLQVHHHLLPPELPLTIQSIFIPPVSISTTTTSFSAQPSFLSGSVTLPTIPSEDHQVSHHLGYGIAYGHQIQQPGYPRACMVDGVLVDEEELRNQNTDNGCIDVHVCNREDSPCGLWVKTDRCSIICHGQRWHGDARGGGDRIITCPWSGCSSWMRADTIPRHTLSTHFGAVWTCRGTGCSKVFTQYHSFMAHSRKRGCLAGATVTYNSDTRVINTTSIWPATEPSRLTDDLESLSLCMYIARKHYHYYLVYLVAQSIVSLHSDQVQTFTLLTRNGGSLVLEPGRYGRIMM</sequence>
<dbReference type="GeneID" id="64593744"/>
<evidence type="ECO:0000313" key="1">
    <source>
        <dbReference type="EMBL" id="KAG1796818.1"/>
    </source>
</evidence>
<keyword evidence="2" id="KW-1185">Reference proteome</keyword>
<dbReference type="EMBL" id="JABBWE010000018">
    <property type="protein sequence ID" value="KAG1796818.1"/>
    <property type="molecule type" value="Genomic_DNA"/>
</dbReference>
<reference evidence="1" key="1">
    <citation type="journal article" date="2020" name="New Phytol.">
        <title>Comparative genomics reveals dynamic genome evolution in host specialist ectomycorrhizal fungi.</title>
        <authorList>
            <person name="Lofgren L.A."/>
            <person name="Nguyen N.H."/>
            <person name="Vilgalys R."/>
            <person name="Ruytinx J."/>
            <person name="Liao H.L."/>
            <person name="Branco S."/>
            <person name="Kuo A."/>
            <person name="LaButti K."/>
            <person name="Lipzen A."/>
            <person name="Andreopoulos W."/>
            <person name="Pangilinan J."/>
            <person name="Riley R."/>
            <person name="Hundley H."/>
            <person name="Na H."/>
            <person name="Barry K."/>
            <person name="Grigoriev I.V."/>
            <person name="Stajich J.E."/>
            <person name="Kennedy P.G."/>
        </authorList>
    </citation>
    <scope>NUCLEOTIDE SEQUENCE</scope>
    <source>
        <strain evidence="1">S12</strain>
    </source>
</reference>
<proteinExistence type="predicted"/>
<protein>
    <recommendedName>
        <fullName evidence="3">C2H2-type domain-containing protein</fullName>
    </recommendedName>
</protein>
<evidence type="ECO:0000313" key="2">
    <source>
        <dbReference type="Proteomes" id="UP000719766"/>
    </source>
</evidence>
<dbReference type="OrthoDB" id="2658958at2759"/>
<dbReference type="Proteomes" id="UP000719766">
    <property type="component" value="Unassembled WGS sequence"/>
</dbReference>